<comment type="caution">
    <text evidence="2">The sequence shown here is derived from an EMBL/GenBank/DDBJ whole genome shotgun (WGS) entry which is preliminary data.</text>
</comment>
<dbReference type="InterPro" id="IPR002937">
    <property type="entry name" value="Amino_oxidase"/>
</dbReference>
<proteinExistence type="predicted"/>
<dbReference type="Proteomes" id="UP000681075">
    <property type="component" value="Unassembled WGS sequence"/>
</dbReference>
<dbReference type="PANTHER" id="PTHR42923:SF17">
    <property type="entry name" value="AMINE OXIDASE DOMAIN-CONTAINING PROTEIN"/>
    <property type="match status" value="1"/>
</dbReference>
<dbReference type="Pfam" id="PF01593">
    <property type="entry name" value="Amino_oxidase"/>
    <property type="match status" value="1"/>
</dbReference>
<feature type="domain" description="Amine oxidase" evidence="1">
    <location>
        <begin position="48"/>
        <end position="327"/>
    </location>
</feature>
<sequence>MKRVAIIGGGLAGLAAAAALEDRFDVLLYETAATTDSEPLPLLFDPAADQATAALLRKLNLPTVPFVPSFGVARSDGPALLVRKPNRIQGSWRPSRRVFAQALRAMAEAPQGERRSTEEWLRVAIPEQAVRETLIAPLASAATGLADRRWQNLPLAELLAAWRAQGPGAAGASWSHVAGGARAVHAALLRHHAQRLRLSTRAVKLQRSPIGIDVLDSANGFERFDAVVLALAPATSMQLLIDASVEERRAFGGFTFATRRIVLHDDARFAPADGTTIGVTRQAGTDMRSLTLGSGDEARFVSFDVPDLALDGVHLDTTQPWIVPDSNGHAAQARLDSQQGRNRTWHVGTHLGDGTVRATIETVTALANRLH</sequence>
<evidence type="ECO:0000259" key="1">
    <source>
        <dbReference type="Pfam" id="PF01593"/>
    </source>
</evidence>
<gene>
    <name evidence="2" type="ORF">TMPK1_14130</name>
</gene>
<keyword evidence="3" id="KW-1185">Reference proteome</keyword>
<dbReference type="EMBL" id="BOPV01000001">
    <property type="protein sequence ID" value="GIL39176.1"/>
    <property type="molecule type" value="Genomic_DNA"/>
</dbReference>
<dbReference type="Pfam" id="PF13450">
    <property type="entry name" value="NAD_binding_8"/>
    <property type="match status" value="1"/>
</dbReference>
<dbReference type="InterPro" id="IPR050464">
    <property type="entry name" value="Zeta_carotene_desat/Oxidored"/>
</dbReference>
<reference evidence="2" key="1">
    <citation type="submission" date="2021-02" db="EMBL/GenBank/DDBJ databases">
        <title>Genome sequence of Rhodospirillales sp. strain TMPK1 isolated from soil.</title>
        <authorList>
            <person name="Nakai R."/>
            <person name="Kusada H."/>
            <person name="Tamaki H."/>
        </authorList>
    </citation>
    <scope>NUCLEOTIDE SEQUENCE</scope>
    <source>
        <strain evidence="2">TMPK1</strain>
    </source>
</reference>
<name>A0A8S8XD61_9PROT</name>
<protein>
    <recommendedName>
        <fullName evidence="1">Amine oxidase domain-containing protein</fullName>
    </recommendedName>
</protein>
<dbReference type="Gene3D" id="3.50.50.60">
    <property type="entry name" value="FAD/NAD(P)-binding domain"/>
    <property type="match status" value="2"/>
</dbReference>
<dbReference type="RefSeq" id="WP_420242274.1">
    <property type="nucleotide sequence ID" value="NZ_BOPV01000001.1"/>
</dbReference>
<organism evidence="2 3">
    <name type="scientific">Roseiterribacter gracilis</name>
    <dbReference type="NCBI Taxonomy" id="2812848"/>
    <lineage>
        <taxon>Bacteria</taxon>
        <taxon>Pseudomonadati</taxon>
        <taxon>Pseudomonadota</taxon>
        <taxon>Alphaproteobacteria</taxon>
        <taxon>Rhodospirillales</taxon>
        <taxon>Roseiterribacteraceae</taxon>
        <taxon>Roseiterribacter</taxon>
    </lineage>
</organism>
<dbReference type="GO" id="GO:0016491">
    <property type="term" value="F:oxidoreductase activity"/>
    <property type="evidence" value="ECO:0007669"/>
    <property type="project" value="InterPro"/>
</dbReference>
<evidence type="ECO:0000313" key="2">
    <source>
        <dbReference type="EMBL" id="GIL39176.1"/>
    </source>
</evidence>
<accession>A0A8S8XD61</accession>
<dbReference type="SUPFAM" id="SSF51905">
    <property type="entry name" value="FAD/NAD(P)-binding domain"/>
    <property type="match status" value="1"/>
</dbReference>
<dbReference type="InterPro" id="IPR036188">
    <property type="entry name" value="FAD/NAD-bd_sf"/>
</dbReference>
<evidence type="ECO:0000313" key="3">
    <source>
        <dbReference type="Proteomes" id="UP000681075"/>
    </source>
</evidence>
<dbReference type="PANTHER" id="PTHR42923">
    <property type="entry name" value="PROTOPORPHYRINOGEN OXIDASE"/>
    <property type="match status" value="1"/>
</dbReference>
<dbReference type="AlphaFoldDB" id="A0A8S8XD61"/>
<dbReference type="Gene3D" id="3.90.660.20">
    <property type="entry name" value="Protoporphyrinogen oxidase, mitochondrial, domain 2"/>
    <property type="match status" value="1"/>
</dbReference>